<name>A0A8X8BNX2_POLSE</name>
<evidence type="ECO:0000256" key="2">
    <source>
        <dbReference type="ARBA" id="ARBA00004496"/>
    </source>
</evidence>
<proteinExistence type="inferred from homology"/>
<dbReference type="GO" id="GO:0070372">
    <property type="term" value="P:regulation of ERK1 and ERK2 cascade"/>
    <property type="evidence" value="ECO:0007669"/>
    <property type="project" value="TreeGrafter"/>
</dbReference>
<dbReference type="Pfam" id="PF07894">
    <property type="entry name" value="SACK1"/>
    <property type="match status" value="1"/>
</dbReference>
<dbReference type="PANTHER" id="PTHR16181:SF29">
    <property type="entry name" value="PROTEIN FAM83A-RELATED"/>
    <property type="match status" value="1"/>
</dbReference>
<dbReference type="GO" id="GO:0005789">
    <property type="term" value="C:endoplasmic reticulum membrane"/>
    <property type="evidence" value="ECO:0007669"/>
    <property type="project" value="UniProtKB-SubCell"/>
</dbReference>
<keyword evidence="7" id="KW-0256">Endoplasmic reticulum</keyword>
<comment type="subcellular location">
    <subcellularLocation>
        <location evidence="2">Cytoplasm</location>
    </subcellularLocation>
    <subcellularLocation>
        <location evidence="1">Endoplasmic reticulum membrane</location>
        <topology evidence="1">Multi-pass membrane protein</topology>
    </subcellularLocation>
</comment>
<keyword evidence="9 11" id="KW-0472">Membrane</keyword>
<evidence type="ECO:0000256" key="10">
    <source>
        <dbReference type="SAM" id="MobiDB-lite"/>
    </source>
</evidence>
<feature type="compositionally biased region" description="Low complexity" evidence="10">
    <location>
        <begin position="627"/>
        <end position="643"/>
    </location>
</feature>
<dbReference type="InterPro" id="IPR012461">
    <property type="entry name" value="SACK1"/>
</dbReference>
<dbReference type="Gene3D" id="3.30.870.10">
    <property type="entry name" value="Endonuclease Chain A"/>
    <property type="match status" value="1"/>
</dbReference>
<dbReference type="GO" id="GO:0019901">
    <property type="term" value="F:protein kinase binding"/>
    <property type="evidence" value="ECO:0007669"/>
    <property type="project" value="TreeGrafter"/>
</dbReference>
<comment type="similarity">
    <text evidence="3">Belongs to the FAM83 family.</text>
</comment>
<reference evidence="13 14" key="1">
    <citation type="journal article" date="2021" name="Cell">
        <title>Tracing the genetic footprints of vertebrate landing in non-teleost ray-finned fishes.</title>
        <authorList>
            <person name="Bi X."/>
            <person name="Wang K."/>
            <person name="Yang L."/>
            <person name="Pan H."/>
            <person name="Jiang H."/>
            <person name="Wei Q."/>
            <person name="Fang M."/>
            <person name="Yu H."/>
            <person name="Zhu C."/>
            <person name="Cai Y."/>
            <person name="He Y."/>
            <person name="Gan X."/>
            <person name="Zeng H."/>
            <person name="Yu D."/>
            <person name="Zhu Y."/>
            <person name="Jiang H."/>
            <person name="Qiu Q."/>
            <person name="Yang H."/>
            <person name="Zhang Y.E."/>
            <person name="Wang W."/>
            <person name="Zhu M."/>
            <person name="He S."/>
            <person name="Zhang G."/>
        </authorList>
    </citation>
    <scope>NUCLEOTIDE SEQUENCE [LARGE SCALE GENOMIC DNA]</scope>
    <source>
        <strain evidence="13">Bchr_013</strain>
    </source>
</reference>
<dbReference type="InterPro" id="IPR029008">
    <property type="entry name" value="EMC6-like"/>
</dbReference>
<gene>
    <name evidence="13" type="primary">Fam83d</name>
    <name evidence="13" type="ORF">GTO96_0008373</name>
</gene>
<evidence type="ECO:0000256" key="4">
    <source>
        <dbReference type="ARBA" id="ARBA00009436"/>
    </source>
</evidence>
<accession>A0A8X8BNX2</accession>
<dbReference type="Proteomes" id="UP000886611">
    <property type="component" value="Unassembled WGS sequence"/>
</dbReference>
<dbReference type="InterPro" id="IPR050944">
    <property type="entry name" value="FAM83"/>
</dbReference>
<feature type="non-terminal residue" evidence="13">
    <location>
        <position position="746"/>
    </location>
</feature>
<dbReference type="FunFam" id="3.30.870.10:FF:000004">
    <property type="entry name" value="protein FAM83H isoform X2"/>
    <property type="match status" value="1"/>
</dbReference>
<dbReference type="PANTHER" id="PTHR16181">
    <property type="entry name" value="PROTEIN FAM83A-RELATED"/>
    <property type="match status" value="1"/>
</dbReference>
<organism evidence="13 14">
    <name type="scientific">Polypterus senegalus</name>
    <name type="common">Senegal bichir</name>
    <dbReference type="NCBI Taxonomy" id="55291"/>
    <lineage>
        <taxon>Eukaryota</taxon>
        <taxon>Metazoa</taxon>
        <taxon>Chordata</taxon>
        <taxon>Craniata</taxon>
        <taxon>Vertebrata</taxon>
        <taxon>Euteleostomi</taxon>
        <taxon>Actinopterygii</taxon>
        <taxon>Polypteriformes</taxon>
        <taxon>Polypteridae</taxon>
        <taxon>Polypterus</taxon>
    </lineage>
</organism>
<dbReference type="EMBL" id="JAATIS010004524">
    <property type="protein sequence ID" value="KAG2461262.1"/>
    <property type="molecule type" value="Genomic_DNA"/>
</dbReference>
<evidence type="ECO:0000256" key="7">
    <source>
        <dbReference type="ARBA" id="ARBA00022824"/>
    </source>
</evidence>
<comment type="similarity">
    <text evidence="4">Belongs to the EMC6 family.</text>
</comment>
<dbReference type="GO" id="GO:1902480">
    <property type="term" value="P:protein localization to mitotic spindle"/>
    <property type="evidence" value="ECO:0007669"/>
    <property type="project" value="TreeGrafter"/>
</dbReference>
<dbReference type="Pfam" id="PF07019">
    <property type="entry name" value="EMC6"/>
    <property type="match status" value="1"/>
</dbReference>
<evidence type="ECO:0000313" key="13">
    <source>
        <dbReference type="EMBL" id="KAG2461262.1"/>
    </source>
</evidence>
<keyword evidence="8 11" id="KW-1133">Transmembrane helix</keyword>
<keyword evidence="14" id="KW-1185">Reference proteome</keyword>
<evidence type="ECO:0000259" key="12">
    <source>
        <dbReference type="Pfam" id="PF07894"/>
    </source>
</evidence>
<dbReference type="GO" id="GO:0005829">
    <property type="term" value="C:cytosol"/>
    <property type="evidence" value="ECO:0007669"/>
    <property type="project" value="TreeGrafter"/>
</dbReference>
<evidence type="ECO:0000313" key="14">
    <source>
        <dbReference type="Proteomes" id="UP000886611"/>
    </source>
</evidence>
<comment type="caution">
    <text evidence="13">The sequence shown here is derived from an EMBL/GenBank/DDBJ whole genome shotgun (WGS) entry which is preliminary data.</text>
</comment>
<evidence type="ECO:0000256" key="11">
    <source>
        <dbReference type="SAM" id="Phobius"/>
    </source>
</evidence>
<keyword evidence="5" id="KW-0963">Cytoplasm</keyword>
<evidence type="ECO:0000256" key="1">
    <source>
        <dbReference type="ARBA" id="ARBA00004477"/>
    </source>
</evidence>
<protein>
    <submittedName>
        <fullName evidence="13">FA83D protein</fullName>
    </submittedName>
</protein>
<dbReference type="GO" id="GO:1902808">
    <property type="term" value="P:positive regulation of cell cycle G1/S phase transition"/>
    <property type="evidence" value="ECO:0007669"/>
    <property type="project" value="TreeGrafter"/>
</dbReference>
<evidence type="ECO:0000256" key="8">
    <source>
        <dbReference type="ARBA" id="ARBA00022989"/>
    </source>
</evidence>
<feature type="non-terminal residue" evidence="13">
    <location>
        <position position="1"/>
    </location>
</feature>
<dbReference type="AlphaFoldDB" id="A0A8X8BNX2"/>
<sequence length="746" mass="83868">MDIIWMCKQTHFKRISNQSPQVVRQPFYRQATLNAVHALPRTSGRLHLLRADDVKVTKQCCPSTFKMDKPIFHQERNQKDEFLDVIYWFRQIIAVILGVIWGVAPLKGFLGIAIFCVINAGLVYLYFSSFQQIDEEEYGGTWELTKEGFMTSFALFLNNRSPGGLCSMALSQCLDDLPFASSRFVQTQPDPGPLELYSEAQRLALEELILGGRESFLNFLQKERIPNFLSEKEITEIQCSVETLPGEDGVAERSSVCSVDCSSLTYFPDQSDVEPPLLELGWPAFTSSSYRGVTRAVTHFQPSYGEHIYSCKEAVRRLIRSAKEVIALVTDSFTDLDVFRDLQEACIKRRVPVYILLDQSCTRSFLQMCKNLGVQLDELQQMRVRTITGGIYYTRSGAKIVGKVHERFMLIDGNRVATGSYRFTWSDGRLNSSNLLELSGQVSEHFDEQFRILYAQSKPLSPKSNSSFRNSGIYEHLVNNTLPLQDKLKGNLLSVEVNRLCSTPNRVPIKATTPGKEAEELHPACSRVSEASTIGEESPKIDDLLQEQDGLDEVHLGENRQSTEVTTNAEVNGSSTPCCSNVATVASKLENTCHAFTQTNTLMVEIGCQTDVNIKENICESTATQKSQGSSEGSNPSSCSSQPYRAGGYSHAITRISETSLGPDSSLRVCFRKLTKERQYHYSSIRSKLDHMVSLLSHRRELVNLTYLAFNHGPYKLKKMQDQNAQPSWLRDASLRQGLLVQTCLK</sequence>
<evidence type="ECO:0000256" key="6">
    <source>
        <dbReference type="ARBA" id="ARBA00022692"/>
    </source>
</evidence>
<dbReference type="GO" id="GO:0032006">
    <property type="term" value="P:regulation of TOR signaling"/>
    <property type="evidence" value="ECO:0007669"/>
    <property type="project" value="TreeGrafter"/>
</dbReference>
<feature type="domain" description="Scaffolding anchor of CK1" evidence="12">
    <location>
        <begin position="193"/>
        <end position="459"/>
    </location>
</feature>
<dbReference type="SUPFAM" id="SSF56024">
    <property type="entry name" value="Phospholipase D/nuclease"/>
    <property type="match status" value="1"/>
</dbReference>
<feature type="transmembrane region" description="Helical" evidence="11">
    <location>
        <begin position="85"/>
        <end position="103"/>
    </location>
</feature>
<dbReference type="GO" id="GO:0097431">
    <property type="term" value="C:mitotic spindle pole"/>
    <property type="evidence" value="ECO:0007669"/>
    <property type="project" value="TreeGrafter"/>
</dbReference>
<evidence type="ECO:0000256" key="9">
    <source>
        <dbReference type="ARBA" id="ARBA00023136"/>
    </source>
</evidence>
<evidence type="ECO:0000256" key="5">
    <source>
        <dbReference type="ARBA" id="ARBA00022490"/>
    </source>
</evidence>
<keyword evidence="6 11" id="KW-0812">Transmembrane</keyword>
<dbReference type="GO" id="GO:0007165">
    <property type="term" value="P:signal transduction"/>
    <property type="evidence" value="ECO:0007669"/>
    <property type="project" value="TreeGrafter"/>
</dbReference>
<feature type="region of interest" description="Disordered" evidence="10">
    <location>
        <begin position="624"/>
        <end position="643"/>
    </location>
</feature>
<evidence type="ECO:0000256" key="3">
    <source>
        <dbReference type="ARBA" id="ARBA00006937"/>
    </source>
</evidence>